<dbReference type="Pfam" id="PF10551">
    <property type="entry name" value="MULE"/>
    <property type="match status" value="1"/>
</dbReference>
<feature type="domain" description="SWIM-type" evidence="6">
    <location>
        <begin position="421"/>
        <end position="453"/>
    </location>
</feature>
<keyword evidence="1" id="KW-0479">Metal-binding</keyword>
<sequence length="690" mass="78975">MICKGSKGSCIFEAFCAKIPKEETWQLRKIQRLHSCSRVFKVKMLNSDWLGSKLNSRVREEPGLKLTTIVNRTIEKWGLKINLNKAYRARGKEIDMVDGSFRDQYTRIYDYTHELMRSNPDSTVKVSTMPYQGTEEDLERPGANLCPHFRRMYICLKACKDSFFKCRSIIGLDGCFLKGYYGGQLLAAIGRDPNDQMLPIAFVVVEGETKESWKWFLELLIGDLGGPRLCKTYTFISDQQKGLLPAMDELLPDVDQRFCVRHLYNNFRKRFPGKKLKELMWRAAKSTYENAFLDVMKEIKEISEPAYDYLMLIPTKHWSKWKFSGDSKCDTLVNNMSEAFNSTIVIPRQKPIVTMCEDIRVYLIEKWETNRNKITRYEDDVLPNIKKRLARESAYTNVWLVRRSTEFDYEVTHLNTTCYKYHVNLQRWECDCRKWLLIGLPCCHAISCMRNQDLNVYDFVPDIYKKERYAACYAPIIYPANGQALWRRTEYNDLQPPPIRRQPGRPKKKRNKEAGELLNDDGQLRRARWGIKCSRCKQSGHNKSTCKLPLPPPPPPSENSSNPTSTQGPSAPLTTQTPQTAQAPTAETAETNPAPTTQRSTNTQRNVTTQRTARTQRTVNTQRDSQTAPSAQGAAATQGAGTQAAQAGTGGGKQRKRKQKKRLSTSQPEGSNGKKRKTSVRVEGSVSTQQ</sequence>
<accession>A0A396IP11</accession>
<dbReference type="PROSITE" id="PS50966">
    <property type="entry name" value="ZF_SWIM"/>
    <property type="match status" value="1"/>
</dbReference>
<keyword evidence="2 4" id="KW-0863">Zinc-finger</keyword>
<evidence type="ECO:0000256" key="4">
    <source>
        <dbReference type="PROSITE-ProRule" id="PRU00325"/>
    </source>
</evidence>
<feature type="compositionally biased region" description="Low complexity" evidence="5">
    <location>
        <begin position="631"/>
        <end position="647"/>
    </location>
</feature>
<evidence type="ECO:0000259" key="6">
    <source>
        <dbReference type="PROSITE" id="PS50966"/>
    </source>
</evidence>
<dbReference type="AlphaFoldDB" id="A0A396IP11"/>
<dbReference type="Proteomes" id="UP000265566">
    <property type="component" value="Chromosome 3"/>
</dbReference>
<reference evidence="7" key="1">
    <citation type="journal article" date="2018" name="Nat. Plants">
        <title>Whole-genome landscape of Medicago truncatula symbiotic genes.</title>
        <authorList>
            <person name="Pecrix Y."/>
            <person name="Gamas P."/>
            <person name="Carrere S."/>
        </authorList>
    </citation>
    <scope>NUCLEOTIDE SEQUENCE</scope>
    <source>
        <tissue evidence="7">Leaves</tissue>
    </source>
</reference>
<feature type="region of interest" description="Disordered" evidence="5">
    <location>
        <begin position="493"/>
        <end position="521"/>
    </location>
</feature>
<evidence type="ECO:0000256" key="1">
    <source>
        <dbReference type="ARBA" id="ARBA00022723"/>
    </source>
</evidence>
<feature type="compositionally biased region" description="Basic residues" evidence="5">
    <location>
        <begin position="502"/>
        <end position="511"/>
    </location>
</feature>
<feature type="region of interest" description="Disordered" evidence="5">
    <location>
        <begin position="537"/>
        <end position="690"/>
    </location>
</feature>
<feature type="compositionally biased region" description="Basic residues" evidence="5">
    <location>
        <begin position="653"/>
        <end position="663"/>
    </location>
</feature>
<evidence type="ECO:0000256" key="2">
    <source>
        <dbReference type="ARBA" id="ARBA00022771"/>
    </source>
</evidence>
<dbReference type="Gramene" id="rna13488">
    <property type="protein sequence ID" value="RHN65625.1"/>
    <property type="gene ID" value="gene13488"/>
</dbReference>
<organism evidence="7">
    <name type="scientific">Medicago truncatula</name>
    <name type="common">Barrel medic</name>
    <name type="synonym">Medicago tribuloides</name>
    <dbReference type="NCBI Taxonomy" id="3880"/>
    <lineage>
        <taxon>Eukaryota</taxon>
        <taxon>Viridiplantae</taxon>
        <taxon>Streptophyta</taxon>
        <taxon>Embryophyta</taxon>
        <taxon>Tracheophyta</taxon>
        <taxon>Spermatophyta</taxon>
        <taxon>Magnoliopsida</taxon>
        <taxon>eudicotyledons</taxon>
        <taxon>Gunneridae</taxon>
        <taxon>Pentapetalae</taxon>
        <taxon>rosids</taxon>
        <taxon>fabids</taxon>
        <taxon>Fabales</taxon>
        <taxon>Fabaceae</taxon>
        <taxon>Papilionoideae</taxon>
        <taxon>50 kb inversion clade</taxon>
        <taxon>NPAAA clade</taxon>
        <taxon>Hologalegina</taxon>
        <taxon>IRL clade</taxon>
        <taxon>Trifolieae</taxon>
        <taxon>Medicago</taxon>
    </lineage>
</organism>
<comment type="caution">
    <text evidence="7">The sequence shown here is derived from an EMBL/GenBank/DDBJ whole genome shotgun (WGS) entry which is preliminary data.</text>
</comment>
<dbReference type="EMBL" id="PSQE01000003">
    <property type="protein sequence ID" value="RHN65625.1"/>
    <property type="molecule type" value="Genomic_DNA"/>
</dbReference>
<evidence type="ECO:0000313" key="7">
    <source>
        <dbReference type="EMBL" id="RHN65625.1"/>
    </source>
</evidence>
<dbReference type="InterPro" id="IPR006564">
    <property type="entry name" value="Znf_PMZ"/>
</dbReference>
<feature type="compositionally biased region" description="Low complexity" evidence="5">
    <location>
        <begin position="558"/>
        <end position="623"/>
    </location>
</feature>
<proteinExistence type="predicted"/>
<evidence type="ECO:0000256" key="3">
    <source>
        <dbReference type="ARBA" id="ARBA00022833"/>
    </source>
</evidence>
<evidence type="ECO:0000256" key="5">
    <source>
        <dbReference type="SAM" id="MobiDB-lite"/>
    </source>
</evidence>
<dbReference type="InterPro" id="IPR018289">
    <property type="entry name" value="MULE_transposase_dom"/>
</dbReference>
<keyword evidence="3" id="KW-0862">Zinc</keyword>
<protein>
    <submittedName>
        <fullName evidence="7">Putative transcription factor interactor and regulator CCHC(Zn) family</fullName>
    </submittedName>
</protein>
<dbReference type="SMART" id="SM00575">
    <property type="entry name" value="ZnF_PMZ"/>
    <property type="match status" value="1"/>
</dbReference>
<dbReference type="PANTHER" id="PTHR31973:SF187">
    <property type="entry name" value="MUTATOR TRANSPOSASE MUDRA PROTEIN"/>
    <property type="match status" value="1"/>
</dbReference>
<dbReference type="PANTHER" id="PTHR31973">
    <property type="entry name" value="POLYPROTEIN, PUTATIVE-RELATED"/>
    <property type="match status" value="1"/>
</dbReference>
<dbReference type="InterPro" id="IPR007527">
    <property type="entry name" value="Znf_SWIM"/>
</dbReference>
<dbReference type="Pfam" id="PF04434">
    <property type="entry name" value="SWIM"/>
    <property type="match status" value="1"/>
</dbReference>
<dbReference type="GO" id="GO:0008270">
    <property type="term" value="F:zinc ion binding"/>
    <property type="evidence" value="ECO:0007669"/>
    <property type="project" value="UniProtKB-KW"/>
</dbReference>
<name>A0A396IP11_MEDTR</name>
<gene>
    <name evidence="7" type="ORF">MtrunA17_Chr3g0081981</name>
</gene>